<sequence length="714" mass="79805">MDTLLVADCLDPTALRVTPDQRYCDFAGLSCNSPTVFSVFDDHGGFQGLVTDLQASLFPGRIFADLIVRRPPPSVQARDSAIGVLKFMRDGGHDNLPVFNTGGGGYRGVVSMMSLLSELMRRSESYRLEREALVSQLRAELANRRVLANILESTSDAVLVFDRELRTQYVNRAFTTVAGYESRAVVGLSPRFLRSGRHKPRFYATILASVREHGRWEGEVWLLRADGSIAPEWVTVKTVRDEHDGVLSYVVMLADISQRESLRAQYMHLAYYDGLTGLPNRQLFQDRLNHAIERSARNGTGFSLLFIDLNHFKDVNDTLGHSFGDRLLREVGDRFKRLVNERDLVARLGGDEFTFILHDTGKPDHVDVMVRRIFDELIKPIALDGVQSYVSASIGVSRYPTDGATAETLIMNADAAMYSAKEDGIGACHFFSSVLHDRMLKRLDTSNALHRALENNEFSLVWQPQVSLETGTIIGAEVLLRWKRDGNKFIPPAEFIPIAEEVGLIGAIGDWVLREACRHAVQLETLPISPDFRVAVNFSPMQLKWHKQESVLRTIEEYGLDCRRFKMELTENSLFVHKDGLLEFVRELGNAGVQIAIDDFGTGYSNLSSLKHLPVSELKIDRSFIHDMHTSHNDRQIVQTMIGMAHMLGLRTVAEGVEHPWQVAVLGGLGCDICQGYLFSRPVSFDALLELLAAPPVDLRAMLAAAEPALKIAL</sequence>
<dbReference type="FunFam" id="3.30.70.270:FF:000001">
    <property type="entry name" value="Diguanylate cyclase domain protein"/>
    <property type="match status" value="1"/>
</dbReference>
<dbReference type="PANTHER" id="PTHR44757">
    <property type="entry name" value="DIGUANYLATE CYCLASE DGCP"/>
    <property type="match status" value="1"/>
</dbReference>
<dbReference type="CDD" id="cd01948">
    <property type="entry name" value="EAL"/>
    <property type="match status" value="1"/>
</dbReference>
<dbReference type="SUPFAM" id="SSF55785">
    <property type="entry name" value="PYP-like sensor domain (PAS domain)"/>
    <property type="match status" value="1"/>
</dbReference>
<dbReference type="SMART" id="SM00267">
    <property type="entry name" value="GGDEF"/>
    <property type="match status" value="1"/>
</dbReference>
<dbReference type="NCBIfam" id="TIGR00229">
    <property type="entry name" value="sensory_box"/>
    <property type="match status" value="1"/>
</dbReference>
<dbReference type="SMART" id="SM00086">
    <property type="entry name" value="PAC"/>
    <property type="match status" value="1"/>
</dbReference>
<dbReference type="GO" id="GO:0003824">
    <property type="term" value="F:catalytic activity"/>
    <property type="evidence" value="ECO:0007669"/>
    <property type="project" value="UniProtKB-ARBA"/>
</dbReference>
<organism evidence="7 8">
    <name type="scientific">Cupriavidus metallidurans</name>
    <dbReference type="NCBI Taxonomy" id="119219"/>
    <lineage>
        <taxon>Bacteria</taxon>
        <taxon>Pseudomonadati</taxon>
        <taxon>Pseudomonadota</taxon>
        <taxon>Betaproteobacteria</taxon>
        <taxon>Burkholderiales</taxon>
        <taxon>Burkholderiaceae</taxon>
        <taxon>Cupriavidus</taxon>
    </lineage>
</organism>
<dbReference type="SUPFAM" id="SSF141868">
    <property type="entry name" value="EAL domain-like"/>
    <property type="match status" value="1"/>
</dbReference>
<dbReference type="InterPro" id="IPR000014">
    <property type="entry name" value="PAS"/>
</dbReference>
<dbReference type="PROSITE" id="PS51371">
    <property type="entry name" value="CBS"/>
    <property type="match status" value="1"/>
</dbReference>
<dbReference type="Pfam" id="PF13426">
    <property type="entry name" value="PAS_9"/>
    <property type="match status" value="1"/>
</dbReference>
<keyword evidence="1" id="KW-0129">CBS domain</keyword>
<dbReference type="SMART" id="SM00052">
    <property type="entry name" value="EAL"/>
    <property type="match status" value="1"/>
</dbReference>
<feature type="domain" description="CBS" evidence="6">
    <location>
        <begin position="68"/>
        <end position="125"/>
    </location>
</feature>
<reference evidence="7 8" key="1">
    <citation type="submission" date="2019-03" db="EMBL/GenBank/DDBJ databases">
        <title>Comparative insights into the high quality Complete genome sequence of highly metal resistant Cupriavidus metallidurans strain BS1 isolated from a gold-copper mine.</title>
        <authorList>
            <person name="Mazhar H.S."/>
            <person name="Rensing C."/>
        </authorList>
    </citation>
    <scope>NUCLEOTIDE SEQUENCE [LARGE SCALE GENOMIC DNA]</scope>
    <source>
        <strain evidence="7 8">BS1</strain>
    </source>
</reference>
<feature type="domain" description="PAC" evidence="3">
    <location>
        <begin position="216"/>
        <end position="268"/>
    </location>
</feature>
<dbReference type="NCBIfam" id="TIGR00254">
    <property type="entry name" value="GGDEF"/>
    <property type="match status" value="1"/>
</dbReference>
<dbReference type="InterPro" id="IPR001610">
    <property type="entry name" value="PAC"/>
</dbReference>
<dbReference type="InterPro" id="IPR000644">
    <property type="entry name" value="CBS_dom"/>
</dbReference>
<evidence type="ECO:0000259" key="4">
    <source>
        <dbReference type="PROSITE" id="PS50883"/>
    </source>
</evidence>
<name>A0A482IMD8_9BURK</name>
<dbReference type="PROSITE" id="PS50883">
    <property type="entry name" value="EAL"/>
    <property type="match status" value="1"/>
</dbReference>
<dbReference type="CDD" id="cd01949">
    <property type="entry name" value="GGDEF"/>
    <property type="match status" value="1"/>
</dbReference>
<dbReference type="PROSITE" id="PS50112">
    <property type="entry name" value="PAS"/>
    <property type="match status" value="1"/>
</dbReference>
<dbReference type="Gene3D" id="3.30.70.270">
    <property type="match status" value="1"/>
</dbReference>
<dbReference type="InterPro" id="IPR046342">
    <property type="entry name" value="CBS_dom_sf"/>
</dbReference>
<evidence type="ECO:0000313" key="7">
    <source>
        <dbReference type="EMBL" id="QBP09918.1"/>
    </source>
</evidence>
<dbReference type="AlphaFoldDB" id="A0A482IMD8"/>
<proteinExistence type="predicted"/>
<dbReference type="PROSITE" id="PS50113">
    <property type="entry name" value="PAC"/>
    <property type="match status" value="1"/>
</dbReference>
<dbReference type="InterPro" id="IPR052155">
    <property type="entry name" value="Biofilm_reg_signaling"/>
</dbReference>
<dbReference type="InterPro" id="IPR001633">
    <property type="entry name" value="EAL_dom"/>
</dbReference>
<accession>A0A482IMD8</accession>
<dbReference type="EMBL" id="CP037900">
    <property type="protein sequence ID" value="QBP09918.1"/>
    <property type="molecule type" value="Genomic_DNA"/>
</dbReference>
<evidence type="ECO:0000259" key="5">
    <source>
        <dbReference type="PROSITE" id="PS50887"/>
    </source>
</evidence>
<dbReference type="Gene3D" id="3.20.20.450">
    <property type="entry name" value="EAL domain"/>
    <property type="match status" value="1"/>
</dbReference>
<feature type="domain" description="EAL" evidence="4">
    <location>
        <begin position="442"/>
        <end position="696"/>
    </location>
</feature>
<gene>
    <name evidence="7" type="ORF">DDF84_009150</name>
</gene>
<dbReference type="InterPro" id="IPR043128">
    <property type="entry name" value="Rev_trsase/Diguanyl_cyclase"/>
</dbReference>
<protein>
    <submittedName>
        <fullName evidence="7">EAL domain-containing protein</fullName>
    </submittedName>
</protein>
<evidence type="ECO:0000259" key="2">
    <source>
        <dbReference type="PROSITE" id="PS50112"/>
    </source>
</evidence>
<feature type="domain" description="PAS" evidence="2">
    <location>
        <begin position="143"/>
        <end position="187"/>
    </location>
</feature>
<dbReference type="Proteomes" id="UP000253772">
    <property type="component" value="Chromosome c1"/>
</dbReference>
<dbReference type="SUPFAM" id="SSF54631">
    <property type="entry name" value="CBS-domain pair"/>
    <property type="match status" value="1"/>
</dbReference>
<dbReference type="InterPro" id="IPR000700">
    <property type="entry name" value="PAS-assoc_C"/>
</dbReference>
<evidence type="ECO:0000259" key="3">
    <source>
        <dbReference type="PROSITE" id="PS50113"/>
    </source>
</evidence>
<dbReference type="SUPFAM" id="SSF55073">
    <property type="entry name" value="Nucleotide cyclase"/>
    <property type="match status" value="1"/>
</dbReference>
<dbReference type="SMART" id="SM00091">
    <property type="entry name" value="PAS"/>
    <property type="match status" value="1"/>
</dbReference>
<evidence type="ECO:0000256" key="1">
    <source>
        <dbReference type="PROSITE-ProRule" id="PRU00703"/>
    </source>
</evidence>
<dbReference type="InterPro" id="IPR035965">
    <property type="entry name" value="PAS-like_dom_sf"/>
</dbReference>
<dbReference type="InterPro" id="IPR035919">
    <property type="entry name" value="EAL_sf"/>
</dbReference>
<dbReference type="InterPro" id="IPR029787">
    <property type="entry name" value="Nucleotide_cyclase"/>
</dbReference>
<evidence type="ECO:0000259" key="6">
    <source>
        <dbReference type="PROSITE" id="PS51371"/>
    </source>
</evidence>
<dbReference type="InterPro" id="IPR000160">
    <property type="entry name" value="GGDEF_dom"/>
</dbReference>
<dbReference type="PROSITE" id="PS50887">
    <property type="entry name" value="GGDEF"/>
    <property type="match status" value="1"/>
</dbReference>
<dbReference type="Gene3D" id="3.30.450.20">
    <property type="entry name" value="PAS domain"/>
    <property type="match status" value="1"/>
</dbReference>
<dbReference type="PANTHER" id="PTHR44757:SF2">
    <property type="entry name" value="BIOFILM ARCHITECTURE MAINTENANCE PROTEIN MBAA"/>
    <property type="match status" value="1"/>
</dbReference>
<evidence type="ECO:0000313" key="8">
    <source>
        <dbReference type="Proteomes" id="UP000253772"/>
    </source>
</evidence>
<dbReference type="RefSeq" id="WP_111733570.1">
    <property type="nucleotide sequence ID" value="NZ_CP037900.1"/>
</dbReference>
<dbReference type="Pfam" id="PF00990">
    <property type="entry name" value="GGDEF"/>
    <property type="match status" value="1"/>
</dbReference>
<dbReference type="OrthoDB" id="9813903at2"/>
<dbReference type="Pfam" id="PF00563">
    <property type="entry name" value="EAL"/>
    <property type="match status" value="1"/>
</dbReference>
<feature type="domain" description="GGDEF" evidence="5">
    <location>
        <begin position="300"/>
        <end position="433"/>
    </location>
</feature>
<dbReference type="CDD" id="cd00130">
    <property type="entry name" value="PAS"/>
    <property type="match status" value="1"/>
</dbReference>